<reference evidence="4 5" key="1">
    <citation type="submission" date="2016-07" db="EMBL/GenBank/DDBJ databases">
        <title>Pervasive Adenine N6-methylation of Active Genes in Fungi.</title>
        <authorList>
            <consortium name="DOE Joint Genome Institute"/>
            <person name="Mondo S.J."/>
            <person name="Dannebaum R.O."/>
            <person name="Kuo R.C."/>
            <person name="Labutti K."/>
            <person name="Haridas S."/>
            <person name="Kuo A."/>
            <person name="Salamov A."/>
            <person name="Ahrendt S.R."/>
            <person name="Lipzen A."/>
            <person name="Sullivan W."/>
            <person name="Andreopoulos W.B."/>
            <person name="Clum A."/>
            <person name="Lindquist E."/>
            <person name="Daum C."/>
            <person name="Ramamoorthy G.K."/>
            <person name="Gryganskyi A."/>
            <person name="Culley D."/>
            <person name="Magnuson J.K."/>
            <person name="James T.Y."/>
            <person name="O'Malley M.A."/>
            <person name="Stajich J.E."/>
            <person name="Spatafora J.W."/>
            <person name="Visel A."/>
            <person name="Grigoriev I.V."/>
        </authorList>
    </citation>
    <scope>NUCLEOTIDE SEQUENCE [LARGE SCALE GENOMIC DNA]</scope>
    <source>
        <strain evidence="4 5">62-1032</strain>
    </source>
</reference>
<accession>A0A1Y2FXT9</accession>
<keyword evidence="3" id="KW-0949">S-adenosyl-L-methionine</keyword>
<keyword evidence="5" id="KW-1185">Reference proteome</keyword>
<dbReference type="FunCoup" id="A0A1Y2FXT9">
    <property type="interactions" value="322"/>
</dbReference>
<comment type="caution">
    <text evidence="4">The sequence shown here is derived from an EMBL/GenBank/DDBJ whole genome shotgun (WGS) entry which is preliminary data.</text>
</comment>
<dbReference type="GO" id="GO:0032259">
    <property type="term" value="P:methylation"/>
    <property type="evidence" value="ECO:0007669"/>
    <property type="project" value="UniProtKB-KW"/>
</dbReference>
<dbReference type="PANTHER" id="PTHR13271:SF147">
    <property type="entry name" value="PROTEIN-LYSINE N-METHYLTRANSFERASE EFM1-RELATED"/>
    <property type="match status" value="1"/>
</dbReference>
<dbReference type="InterPro" id="IPR050600">
    <property type="entry name" value="SETD3_SETD6_MTase"/>
</dbReference>
<dbReference type="InParanoid" id="A0A1Y2FXT9"/>
<evidence type="ECO:0000313" key="5">
    <source>
        <dbReference type="Proteomes" id="UP000193467"/>
    </source>
</evidence>
<evidence type="ECO:0000313" key="4">
    <source>
        <dbReference type="EMBL" id="ORY88877.1"/>
    </source>
</evidence>
<dbReference type="PANTHER" id="PTHR13271">
    <property type="entry name" value="UNCHARACTERIZED PUTATIVE METHYLTRANSFERASE"/>
    <property type="match status" value="1"/>
</dbReference>
<dbReference type="InterPro" id="IPR044432">
    <property type="entry name" value="Set10/Efm1_SET"/>
</dbReference>
<name>A0A1Y2FXT9_9BASI</name>
<evidence type="ECO:0000256" key="3">
    <source>
        <dbReference type="ARBA" id="ARBA00022691"/>
    </source>
</evidence>
<sequence>MSSCASSPLGSWLAGAGGEFNSVLEFRKDAFGTSVYAAQPLPAGEVAVSCPFSLAITPTSALRCFSSLLKPSASTPSNHHLMTLYLALHLVYPSSSELPKGLQLEHYPYVETLPRPDEMRTPCYYTDEELRLLEGTNLVGATRDRLQGWKVEWEQLKELLGDKEVAEKLSWESFLWACTILSSRAFPSSLIEGPSADSTPVLFPGVDMLNHRLGAKASWITDVNEPAVREPKGKLAIVLDEGVEKDQQAFNTYGPKPNEELLLGYGFTTPSNPSDLVALKLSLPPSSTWLIDLPTTLSALNIPDLRHFVPRSGVIPPALLAQMRLLVASEEDVEAFNENGMGGNRGWEEVLGFLGWENELGVLDALQGMLEMKLAGLKRGEQVAREVEEASVRGGIRENVEEYRRGQIDVLEAALVWRQERFEETVGKAKEAGIDFMMEDVEEEEDEE</sequence>
<dbReference type="EMBL" id="MCGR01000008">
    <property type="protein sequence ID" value="ORY88877.1"/>
    <property type="molecule type" value="Genomic_DNA"/>
</dbReference>
<evidence type="ECO:0000256" key="1">
    <source>
        <dbReference type="ARBA" id="ARBA00022603"/>
    </source>
</evidence>
<dbReference type="SUPFAM" id="SSF81822">
    <property type="entry name" value="RuBisCo LSMT C-terminal, substrate-binding domain"/>
    <property type="match status" value="1"/>
</dbReference>
<dbReference type="Proteomes" id="UP000193467">
    <property type="component" value="Unassembled WGS sequence"/>
</dbReference>
<dbReference type="Gene3D" id="3.90.1420.10">
    <property type="entry name" value="Rubisco LSMT, substrate-binding domain"/>
    <property type="match status" value="1"/>
</dbReference>
<proteinExistence type="predicted"/>
<evidence type="ECO:0000256" key="2">
    <source>
        <dbReference type="ARBA" id="ARBA00022679"/>
    </source>
</evidence>
<dbReference type="InterPro" id="IPR036464">
    <property type="entry name" value="Rubisco_LSMT_subst-bd_sf"/>
</dbReference>
<dbReference type="OrthoDB" id="42889at2759"/>
<organism evidence="4 5">
    <name type="scientific">Leucosporidium creatinivorum</name>
    <dbReference type="NCBI Taxonomy" id="106004"/>
    <lineage>
        <taxon>Eukaryota</taxon>
        <taxon>Fungi</taxon>
        <taxon>Dikarya</taxon>
        <taxon>Basidiomycota</taxon>
        <taxon>Pucciniomycotina</taxon>
        <taxon>Microbotryomycetes</taxon>
        <taxon>Leucosporidiales</taxon>
        <taxon>Leucosporidium</taxon>
    </lineage>
</organism>
<keyword evidence="2" id="KW-0808">Transferase</keyword>
<dbReference type="AlphaFoldDB" id="A0A1Y2FXT9"/>
<dbReference type="Gene3D" id="3.90.1410.10">
    <property type="entry name" value="set domain protein methyltransferase, domain 1"/>
    <property type="match status" value="1"/>
</dbReference>
<dbReference type="SUPFAM" id="SSF82199">
    <property type="entry name" value="SET domain"/>
    <property type="match status" value="1"/>
</dbReference>
<dbReference type="STRING" id="106004.A0A1Y2FXT9"/>
<gene>
    <name evidence="4" type="ORF">BCR35DRAFT_350783</name>
</gene>
<protein>
    <submittedName>
        <fullName evidence="4">Uncharacterized protein</fullName>
    </submittedName>
</protein>
<keyword evidence="1" id="KW-0489">Methyltransferase</keyword>
<dbReference type="InterPro" id="IPR046341">
    <property type="entry name" value="SET_dom_sf"/>
</dbReference>
<dbReference type="GO" id="GO:0016279">
    <property type="term" value="F:protein-lysine N-methyltransferase activity"/>
    <property type="evidence" value="ECO:0007669"/>
    <property type="project" value="InterPro"/>
</dbReference>
<dbReference type="GO" id="GO:0005634">
    <property type="term" value="C:nucleus"/>
    <property type="evidence" value="ECO:0007669"/>
    <property type="project" value="TreeGrafter"/>
</dbReference>
<dbReference type="CDD" id="cd19180">
    <property type="entry name" value="SET_SpSET10-like"/>
    <property type="match status" value="1"/>
</dbReference>